<keyword evidence="2" id="KW-1185">Reference proteome</keyword>
<evidence type="ECO:0000313" key="2">
    <source>
        <dbReference type="Proteomes" id="UP000822688"/>
    </source>
</evidence>
<reference evidence="1" key="1">
    <citation type="submission" date="2020-06" db="EMBL/GenBank/DDBJ databases">
        <title>WGS assembly of Ceratodon purpureus strain R40.</title>
        <authorList>
            <person name="Carey S.B."/>
            <person name="Jenkins J."/>
            <person name="Shu S."/>
            <person name="Lovell J.T."/>
            <person name="Sreedasyam A."/>
            <person name="Maumus F."/>
            <person name="Tiley G.P."/>
            <person name="Fernandez-Pozo N."/>
            <person name="Barry K."/>
            <person name="Chen C."/>
            <person name="Wang M."/>
            <person name="Lipzen A."/>
            <person name="Daum C."/>
            <person name="Saski C.A."/>
            <person name="Payton A.C."/>
            <person name="Mcbreen J.C."/>
            <person name="Conrad R.E."/>
            <person name="Kollar L.M."/>
            <person name="Olsson S."/>
            <person name="Huttunen S."/>
            <person name="Landis J.B."/>
            <person name="Wickett N.J."/>
            <person name="Johnson M.G."/>
            <person name="Rensing S.A."/>
            <person name="Grimwood J."/>
            <person name="Schmutz J."/>
            <person name="Mcdaniel S.F."/>
        </authorList>
    </citation>
    <scope>NUCLEOTIDE SEQUENCE</scope>
    <source>
        <strain evidence="1">R40</strain>
    </source>
</reference>
<organism evidence="1 2">
    <name type="scientific">Ceratodon purpureus</name>
    <name type="common">Fire moss</name>
    <name type="synonym">Dicranum purpureum</name>
    <dbReference type="NCBI Taxonomy" id="3225"/>
    <lineage>
        <taxon>Eukaryota</taxon>
        <taxon>Viridiplantae</taxon>
        <taxon>Streptophyta</taxon>
        <taxon>Embryophyta</taxon>
        <taxon>Bryophyta</taxon>
        <taxon>Bryophytina</taxon>
        <taxon>Bryopsida</taxon>
        <taxon>Dicranidae</taxon>
        <taxon>Pseudoditrichales</taxon>
        <taxon>Ditrichaceae</taxon>
        <taxon>Ceratodon</taxon>
    </lineage>
</organism>
<sequence length="106" mass="12292">MITPLINADEMLHCSLQLLHTLQPFSTKTVISQFFQEPLSNHLVATKFLNIKTTNSTQSEMPHGTQLTYTQLHKQHSTLNMEQLERRQDNFLQIILPSVKLFHVHV</sequence>
<evidence type="ECO:0000313" key="1">
    <source>
        <dbReference type="EMBL" id="KAG0567894.1"/>
    </source>
</evidence>
<comment type="caution">
    <text evidence="1">The sequence shown here is derived from an EMBL/GenBank/DDBJ whole genome shotgun (WGS) entry which is preliminary data.</text>
</comment>
<gene>
    <name evidence="1" type="ORF">KC19_7G169900</name>
</gene>
<dbReference type="AlphaFoldDB" id="A0A8T0HC63"/>
<accession>A0A8T0HC63</accession>
<protein>
    <submittedName>
        <fullName evidence="1">Uncharacterized protein</fullName>
    </submittedName>
</protein>
<name>A0A8T0HC63_CERPU</name>
<dbReference type="EMBL" id="CM026428">
    <property type="protein sequence ID" value="KAG0567894.1"/>
    <property type="molecule type" value="Genomic_DNA"/>
</dbReference>
<proteinExistence type="predicted"/>
<dbReference type="Proteomes" id="UP000822688">
    <property type="component" value="Chromosome 7"/>
</dbReference>